<gene>
    <name evidence="4" type="ORF">FHETE_8817</name>
</gene>
<evidence type="ECO:0000256" key="1">
    <source>
        <dbReference type="ARBA" id="ARBA00010552"/>
    </source>
</evidence>
<comment type="caution">
    <text evidence="4">The sequence shown here is derived from an EMBL/GenBank/DDBJ whole genome shotgun (WGS) entry which is preliminary data.</text>
</comment>
<dbReference type="SUPFAM" id="SSF55298">
    <property type="entry name" value="YjgF-like"/>
    <property type="match status" value="1"/>
</dbReference>
<feature type="transmembrane region" description="Helical" evidence="3">
    <location>
        <begin position="490"/>
        <end position="508"/>
    </location>
</feature>
<evidence type="ECO:0000313" key="5">
    <source>
        <dbReference type="Proteomes" id="UP000567885"/>
    </source>
</evidence>
<dbReference type="InterPro" id="IPR035959">
    <property type="entry name" value="RutC-like_sf"/>
</dbReference>
<organism evidence="4 5">
    <name type="scientific">Fusarium heterosporum</name>
    <dbReference type="NCBI Taxonomy" id="42747"/>
    <lineage>
        <taxon>Eukaryota</taxon>
        <taxon>Fungi</taxon>
        <taxon>Dikarya</taxon>
        <taxon>Ascomycota</taxon>
        <taxon>Pezizomycotina</taxon>
        <taxon>Sordariomycetes</taxon>
        <taxon>Hypocreomycetidae</taxon>
        <taxon>Hypocreales</taxon>
        <taxon>Nectriaceae</taxon>
        <taxon>Fusarium</taxon>
        <taxon>Fusarium heterosporum species complex</taxon>
    </lineage>
</organism>
<sequence>MSYREPVHTTAAAAPLPQFSQAVKHNGMVYCSGSIGIDPATDELVPGTVTDRARMALQNLKAVLEAAGSSMDRVVKANIFLVDMKDFGGINIAWDEFFPDHPKPMLCLGTPQQVELLDVEPSAPLHHRFLESLRDLIAIRNRDRSSRYVGSAPYLLMTPPADDTDNTPVSLSQPAPAGFIPTTAWHAYFSYGIGHIDYSGLLEQRNPCIRSLRHQRTVKNQFWLQPPGAVGMPQLSSNYEVTESATFPYPRPYSELMFPLNSVPRRDEEHGATDRQEPLEQQNERQPETERIEWKTTFSTPVFGITRTSAIEFEPRTQPTYIVLGLFLRGSPNPKERVVFVDKPDQLFSKLRWGAFRLRGMRGTLLSLKHLKGFRLYQCDVDTGTHKRISLDDNGLGDLQLLMTTYKRWHVPSHISSSWSDWIHCTLNNKRLDILEGKYAIELVLDWSVMRISIVVLVPVLLSLGIGIWLNSKAWTDLATIQTAWGTASYIVTAGALLAAMLGFLDIADK</sequence>
<dbReference type="FunFam" id="3.30.1330.40:FF:000001">
    <property type="entry name" value="L-PSP family endoribonuclease"/>
    <property type="match status" value="1"/>
</dbReference>
<feature type="region of interest" description="Disordered" evidence="2">
    <location>
        <begin position="265"/>
        <end position="289"/>
    </location>
</feature>
<dbReference type="PANTHER" id="PTHR11803">
    <property type="entry name" value="2-IMINOBUTANOATE/2-IMINOPROPANOATE DEAMINASE RIDA"/>
    <property type="match status" value="1"/>
</dbReference>
<dbReference type="GO" id="GO:0005829">
    <property type="term" value="C:cytosol"/>
    <property type="evidence" value="ECO:0007669"/>
    <property type="project" value="TreeGrafter"/>
</dbReference>
<evidence type="ECO:0000256" key="2">
    <source>
        <dbReference type="SAM" id="MobiDB-lite"/>
    </source>
</evidence>
<dbReference type="Gene3D" id="3.30.1330.40">
    <property type="entry name" value="RutC-like"/>
    <property type="match status" value="1"/>
</dbReference>
<feature type="transmembrane region" description="Helical" evidence="3">
    <location>
        <begin position="448"/>
        <end position="470"/>
    </location>
</feature>
<comment type="similarity">
    <text evidence="1">Belongs to the RutC family.</text>
</comment>
<accession>A0A8H5SVD4</accession>
<dbReference type="OrthoDB" id="5420013at2759"/>
<keyword evidence="3" id="KW-1133">Transmembrane helix</keyword>
<dbReference type="InterPro" id="IPR006175">
    <property type="entry name" value="YjgF/YER057c/UK114"/>
</dbReference>
<evidence type="ECO:0000313" key="4">
    <source>
        <dbReference type="EMBL" id="KAF5660654.1"/>
    </source>
</evidence>
<proteinExistence type="inferred from homology"/>
<name>A0A8H5SVD4_FUSHE</name>
<dbReference type="PANTHER" id="PTHR11803:SF42">
    <property type="entry name" value="MMF1"/>
    <property type="match status" value="1"/>
</dbReference>
<dbReference type="EMBL" id="JAAGWQ010000192">
    <property type="protein sequence ID" value="KAF5660654.1"/>
    <property type="molecule type" value="Genomic_DNA"/>
</dbReference>
<reference evidence="4 5" key="1">
    <citation type="submission" date="2020-05" db="EMBL/GenBank/DDBJ databases">
        <title>Identification and distribution of gene clusters putatively required for synthesis of sphingolipid metabolism inhibitors in phylogenetically diverse species of the filamentous fungus Fusarium.</title>
        <authorList>
            <person name="Kim H.-S."/>
            <person name="Busman M."/>
            <person name="Brown D.W."/>
            <person name="Divon H."/>
            <person name="Uhlig S."/>
            <person name="Proctor R.H."/>
        </authorList>
    </citation>
    <scope>NUCLEOTIDE SEQUENCE [LARGE SCALE GENOMIC DNA]</scope>
    <source>
        <strain evidence="4 5">NRRL 20693</strain>
    </source>
</reference>
<keyword evidence="5" id="KW-1185">Reference proteome</keyword>
<keyword evidence="3" id="KW-0812">Transmembrane</keyword>
<dbReference type="Pfam" id="PF01042">
    <property type="entry name" value="Ribonuc_L-PSP"/>
    <property type="match status" value="1"/>
</dbReference>
<dbReference type="AlphaFoldDB" id="A0A8H5SVD4"/>
<keyword evidence="3" id="KW-0472">Membrane</keyword>
<dbReference type="GO" id="GO:0019239">
    <property type="term" value="F:deaminase activity"/>
    <property type="evidence" value="ECO:0007669"/>
    <property type="project" value="TreeGrafter"/>
</dbReference>
<evidence type="ECO:0000256" key="3">
    <source>
        <dbReference type="SAM" id="Phobius"/>
    </source>
</evidence>
<dbReference type="Proteomes" id="UP000567885">
    <property type="component" value="Unassembled WGS sequence"/>
</dbReference>
<dbReference type="CDD" id="cd00448">
    <property type="entry name" value="YjgF_YER057c_UK114_family"/>
    <property type="match status" value="1"/>
</dbReference>
<protein>
    <submittedName>
        <fullName evidence="4">Uncharacterized protein</fullName>
    </submittedName>
</protein>
<dbReference type="GO" id="GO:0005739">
    <property type="term" value="C:mitochondrion"/>
    <property type="evidence" value="ECO:0007669"/>
    <property type="project" value="TreeGrafter"/>
</dbReference>